<dbReference type="EMBL" id="CP001945">
    <property type="protein sequence ID" value="ADM11427.1"/>
    <property type="molecule type" value="Genomic_DNA"/>
</dbReference>
<evidence type="ECO:0000313" key="7">
    <source>
        <dbReference type="Proteomes" id="UP000002313"/>
    </source>
</evidence>
<dbReference type="PANTHER" id="PTHR31200">
    <property type="entry name" value="INO80 COMPLEX SUBUNIT C"/>
    <property type="match status" value="1"/>
</dbReference>
<evidence type="ECO:0000313" key="6">
    <source>
        <dbReference type="EMBL" id="ADM11427.1"/>
    </source>
</evidence>
<reference evidence="6 7" key="1">
    <citation type="journal article" date="2010" name="Nat. Commun.">
        <title>The complete sequence of the smallest known nuclear genome from the microsporidian Encephalitozoon intestinalis.</title>
        <authorList>
            <person name="Corradi N."/>
            <person name="Pombert J.-F."/>
            <person name="Farinelli L."/>
            <person name="Didier E.S."/>
            <person name="Keeling P.J."/>
        </authorList>
    </citation>
    <scope>NUCLEOTIDE SEQUENCE [LARGE SCALE GENOMIC DNA]</scope>
    <source>
        <strain evidence="6 7">ATCC 50506</strain>
    </source>
</reference>
<dbReference type="AlphaFoldDB" id="E0S6U2"/>
<evidence type="ECO:0000259" key="5">
    <source>
        <dbReference type="SMART" id="SM00993"/>
    </source>
</evidence>
<evidence type="ECO:0000256" key="1">
    <source>
        <dbReference type="ARBA" id="ARBA00004123"/>
    </source>
</evidence>
<comment type="subcellular location">
    <subcellularLocation>
        <location evidence="1">Nucleus</location>
    </subcellularLocation>
</comment>
<gene>
    <name evidence="6" type="ORF">Eint_041380</name>
</gene>
<dbReference type="OrthoDB" id="49520at2759"/>
<organism evidence="6 7">
    <name type="scientific">Encephalitozoon intestinalis (strain ATCC 50506)</name>
    <name type="common">Microsporidian parasite</name>
    <name type="synonym">Septata intestinalis</name>
    <dbReference type="NCBI Taxonomy" id="876142"/>
    <lineage>
        <taxon>Eukaryota</taxon>
        <taxon>Fungi</taxon>
        <taxon>Fungi incertae sedis</taxon>
        <taxon>Microsporidia</taxon>
        <taxon>Unikaryonidae</taxon>
        <taxon>Encephalitozoon</taxon>
    </lineage>
</organism>
<dbReference type="KEGG" id="ein:Eint_041380"/>
<name>E0S6U2_ENCIT</name>
<dbReference type="RefSeq" id="XP_003072787.1">
    <property type="nucleotide sequence ID" value="XM_003072741.1"/>
</dbReference>
<dbReference type="Proteomes" id="UP000002313">
    <property type="component" value="Chromosome IV"/>
</dbReference>
<keyword evidence="4" id="KW-0539">Nucleus</keyword>
<reference evidence="6 7" key="2">
    <citation type="journal article" date="2012" name="Proc. Natl. Acad. Sci. U.S.A.">
        <title>Gain and loss of multiple functionally related, horizontally transferred genes in the reduced genomes of two microsporidian parasites.</title>
        <authorList>
            <person name="Pombert J.-F."/>
            <person name="Selman M."/>
            <person name="Burki F."/>
            <person name="Bardell F.T."/>
            <person name="Farinelli L."/>
            <person name="Solter L.F."/>
            <person name="Whitman D.W."/>
            <person name="Weiss L.M."/>
            <person name="Corradi N."/>
            <person name="Keeling P.J."/>
        </authorList>
    </citation>
    <scope>NUCLEOTIDE SEQUENCE [LARGE SCALE GENOMIC DNA]</scope>
    <source>
        <strain evidence="6 7">ATCC 50506</strain>
    </source>
</reference>
<proteinExistence type="predicted"/>
<accession>E0S6U2</accession>
<keyword evidence="7" id="KW-1185">Reference proteome</keyword>
<dbReference type="InterPro" id="IPR013272">
    <property type="entry name" value="Vps72/YL1_C"/>
</dbReference>
<dbReference type="Pfam" id="PF08265">
    <property type="entry name" value="YL1_C"/>
    <property type="match status" value="1"/>
</dbReference>
<evidence type="ECO:0000256" key="4">
    <source>
        <dbReference type="ARBA" id="ARBA00023242"/>
    </source>
</evidence>
<protein>
    <recommendedName>
        <fullName evidence="5">Vps72/YL1 C-terminal domain-containing protein</fullName>
    </recommendedName>
</protein>
<dbReference type="GO" id="GO:0006338">
    <property type="term" value="P:chromatin remodeling"/>
    <property type="evidence" value="ECO:0007669"/>
    <property type="project" value="InterPro"/>
</dbReference>
<sequence length="106" mass="12704">MKKQKLCYKKNTYINKNIKFRTLKQLIPELIEKDHRYIQISNRVSVRPGMKLCDLTGLPAPYTCPNTRLFYYDSSVYKRICELPSDRIQKLFQLREFGKTLVSLRR</sequence>
<dbReference type="GO" id="GO:0031011">
    <property type="term" value="C:Ino80 complex"/>
    <property type="evidence" value="ECO:0007669"/>
    <property type="project" value="InterPro"/>
</dbReference>
<feature type="domain" description="Vps72/YL1 C-terminal" evidence="5">
    <location>
        <begin position="51"/>
        <end position="80"/>
    </location>
</feature>
<dbReference type="VEuPathDB" id="MicrosporidiaDB:Eint_041380"/>
<keyword evidence="2" id="KW-0805">Transcription regulation</keyword>
<dbReference type="InterPro" id="IPR029525">
    <property type="entry name" value="INO80C/Ies6"/>
</dbReference>
<dbReference type="HOGENOM" id="CLU_071116_4_0_1"/>
<dbReference type="PANTHER" id="PTHR31200:SF1">
    <property type="entry name" value="INO80 COMPLEX SUBUNIT C"/>
    <property type="match status" value="1"/>
</dbReference>
<dbReference type="SMART" id="SM00993">
    <property type="entry name" value="YL1_C"/>
    <property type="match status" value="1"/>
</dbReference>
<keyword evidence="3" id="KW-0804">Transcription</keyword>
<dbReference type="GeneID" id="9699028"/>
<evidence type="ECO:0000256" key="3">
    <source>
        <dbReference type="ARBA" id="ARBA00023163"/>
    </source>
</evidence>
<evidence type="ECO:0000256" key="2">
    <source>
        <dbReference type="ARBA" id="ARBA00023015"/>
    </source>
</evidence>